<dbReference type="EMBL" id="CAJZBQ010000047">
    <property type="protein sequence ID" value="CAG9329363.1"/>
    <property type="molecule type" value="Genomic_DNA"/>
</dbReference>
<reference evidence="1" key="1">
    <citation type="submission" date="2021-09" db="EMBL/GenBank/DDBJ databases">
        <authorList>
            <consortium name="AG Swart"/>
            <person name="Singh M."/>
            <person name="Singh A."/>
            <person name="Seah K."/>
            <person name="Emmerich C."/>
        </authorList>
    </citation>
    <scope>NUCLEOTIDE SEQUENCE</scope>
    <source>
        <strain evidence="1">ATCC30299</strain>
    </source>
</reference>
<proteinExistence type="predicted"/>
<gene>
    <name evidence="1" type="ORF">BSTOLATCC_MIC48187</name>
</gene>
<organism evidence="1 2">
    <name type="scientific">Blepharisma stoltei</name>
    <dbReference type="NCBI Taxonomy" id="1481888"/>
    <lineage>
        <taxon>Eukaryota</taxon>
        <taxon>Sar</taxon>
        <taxon>Alveolata</taxon>
        <taxon>Ciliophora</taxon>
        <taxon>Postciliodesmatophora</taxon>
        <taxon>Heterotrichea</taxon>
        <taxon>Heterotrichida</taxon>
        <taxon>Blepharismidae</taxon>
        <taxon>Blepharisma</taxon>
    </lineage>
</organism>
<name>A0AAU9K5Z2_9CILI</name>
<dbReference type="AlphaFoldDB" id="A0AAU9K5Z2"/>
<evidence type="ECO:0000313" key="2">
    <source>
        <dbReference type="Proteomes" id="UP001162131"/>
    </source>
</evidence>
<protein>
    <submittedName>
        <fullName evidence="1">Uncharacterized protein</fullName>
    </submittedName>
</protein>
<accession>A0AAU9K5Z2</accession>
<comment type="caution">
    <text evidence="1">The sequence shown here is derived from an EMBL/GenBank/DDBJ whole genome shotgun (WGS) entry which is preliminary data.</text>
</comment>
<evidence type="ECO:0000313" key="1">
    <source>
        <dbReference type="EMBL" id="CAG9329363.1"/>
    </source>
</evidence>
<dbReference type="Proteomes" id="UP001162131">
    <property type="component" value="Unassembled WGS sequence"/>
</dbReference>
<sequence>MIRKSKKERIIWKINHKMSFEIELDRINWITPPLEKSALKEFHQIFYASLEIPASKNLLHILFFEIRALKDILE</sequence>
<keyword evidence="2" id="KW-1185">Reference proteome</keyword>